<feature type="domain" description="AB hydrolase-1" evidence="8">
    <location>
        <begin position="25"/>
        <end position="148"/>
    </location>
</feature>
<evidence type="ECO:0000259" key="8">
    <source>
        <dbReference type="Pfam" id="PF00561"/>
    </source>
</evidence>
<reference evidence="9 10" key="1">
    <citation type="submission" date="2024-01" db="EMBL/GenBank/DDBJ databases">
        <title>The complete chloroplast genome sequence of Lithospermum erythrorhizon: insights into the phylogenetic relationship among Boraginaceae species and the maternal lineages of purple gromwells.</title>
        <authorList>
            <person name="Okada T."/>
            <person name="Watanabe K."/>
        </authorList>
    </citation>
    <scope>NUCLEOTIDE SEQUENCE [LARGE SCALE GENOMIC DNA]</scope>
</reference>
<sequence>MDKIEHKFVSVNGINMHVAELGEGPVVLFLHGFPELWYSWRHQIMFMASHGYKAIAPDLRGYGDSMGGVDLNDISKFTIHHLVGDLVALLDGIGVGEEEKVFVVGHDWGAIIAWYFCLFRSDKIKALVNLSVPFIPRDPNMDLVQQLRAAFGDDYYVVRFQEPGDIEAELAKIDIKTVMKRFFSTGRTLNFPKGEGFGDSPVVSSSWLTDEDLDYYATKFKETGFTGGVNYYRALHKTWELTAPWQNAKVVVPTKFVMGDEDLVYYMPGMKDYVHNGRFEKDVSMLKEKIVLKGITHFIQQVIPDEINHHILNFFQKF</sequence>
<dbReference type="EC" id="3.3.2.10" evidence="2"/>
<evidence type="ECO:0000313" key="10">
    <source>
        <dbReference type="Proteomes" id="UP001454036"/>
    </source>
</evidence>
<comment type="catalytic activity">
    <reaction evidence="5">
        <text>an epoxide + H2O = an ethanediol</text>
        <dbReference type="Rhea" id="RHEA:19037"/>
        <dbReference type="ChEBI" id="CHEBI:15377"/>
        <dbReference type="ChEBI" id="CHEBI:32955"/>
        <dbReference type="ChEBI" id="CHEBI:140594"/>
        <dbReference type="EC" id="3.3.2.10"/>
    </reaction>
    <physiologicalReaction direction="left-to-right" evidence="5">
        <dbReference type="Rhea" id="RHEA:19038"/>
    </physiologicalReaction>
</comment>
<dbReference type="PANTHER" id="PTHR43329">
    <property type="entry name" value="EPOXIDE HYDROLASE"/>
    <property type="match status" value="1"/>
</dbReference>
<organism evidence="9 10">
    <name type="scientific">Lithospermum erythrorhizon</name>
    <name type="common">Purple gromwell</name>
    <name type="synonym">Lithospermum officinale var. erythrorhizon</name>
    <dbReference type="NCBI Taxonomy" id="34254"/>
    <lineage>
        <taxon>Eukaryota</taxon>
        <taxon>Viridiplantae</taxon>
        <taxon>Streptophyta</taxon>
        <taxon>Embryophyta</taxon>
        <taxon>Tracheophyta</taxon>
        <taxon>Spermatophyta</taxon>
        <taxon>Magnoliopsida</taxon>
        <taxon>eudicotyledons</taxon>
        <taxon>Gunneridae</taxon>
        <taxon>Pentapetalae</taxon>
        <taxon>asterids</taxon>
        <taxon>lamiids</taxon>
        <taxon>Boraginales</taxon>
        <taxon>Boraginaceae</taxon>
        <taxon>Boraginoideae</taxon>
        <taxon>Lithospermeae</taxon>
        <taxon>Lithospermum</taxon>
    </lineage>
</organism>
<dbReference type="InterPro" id="IPR000639">
    <property type="entry name" value="Epox_hydrolase-like"/>
</dbReference>
<dbReference type="EMBL" id="BAABME010027667">
    <property type="protein sequence ID" value="GAA0175939.1"/>
    <property type="molecule type" value="Genomic_DNA"/>
</dbReference>
<dbReference type="Proteomes" id="UP001454036">
    <property type="component" value="Unassembled WGS sequence"/>
</dbReference>
<evidence type="ECO:0000256" key="4">
    <source>
        <dbReference type="ARBA" id="ARBA00038334"/>
    </source>
</evidence>
<comment type="similarity">
    <text evidence="4">Belongs to the AB hydrolase superfamily. Epoxide hydrolase family.</text>
</comment>
<protein>
    <recommendedName>
        <fullName evidence="2">soluble epoxide hydrolase</fullName>
        <ecNumber evidence="2">3.3.2.10</ecNumber>
    </recommendedName>
</protein>
<dbReference type="PRINTS" id="PR00412">
    <property type="entry name" value="EPOXHYDRLASE"/>
</dbReference>
<evidence type="ECO:0000256" key="2">
    <source>
        <dbReference type="ARBA" id="ARBA00013006"/>
    </source>
</evidence>
<dbReference type="AlphaFoldDB" id="A0AAV3RHR8"/>
<accession>A0AAV3RHR8</accession>
<evidence type="ECO:0000256" key="6">
    <source>
        <dbReference type="ARBA" id="ARBA00058358"/>
    </source>
</evidence>
<evidence type="ECO:0000256" key="5">
    <source>
        <dbReference type="ARBA" id="ARBA00051067"/>
    </source>
</evidence>
<keyword evidence="3 9" id="KW-0378">Hydrolase</keyword>
<dbReference type="Gene3D" id="3.40.50.1820">
    <property type="entry name" value="alpha/beta hydrolase"/>
    <property type="match status" value="1"/>
</dbReference>
<dbReference type="SUPFAM" id="SSF53474">
    <property type="entry name" value="alpha/beta-Hydrolases"/>
    <property type="match status" value="1"/>
</dbReference>
<dbReference type="InterPro" id="IPR029058">
    <property type="entry name" value="AB_hydrolase_fold"/>
</dbReference>
<comment type="function">
    <text evidence="6">Epoxide hydrolase involved in the biosynthesis of cucurbitacin and mogroside tetracyclic triterpene natural products (e.g. siamenoside I and mogrosides IV, V and VI). Cucurbitacins have cytotoxic properties and exhibit deterrent taste as a defense barrier against herbivores. Mogrosides are nonsugar highly oxygenated compounds used as high-intensity zero-calorie sweeteners; they also possess pharmacological properties such as regulating immunity, lowering blood sugar and lipid levels, protecting the liver, and acting as antioxidants and antitumor agents. Catalyzes the hydrolysis of aromatic epoxide-containing substrates, such as the conversion of 24,25-epoxycucurbitadienol to 24,25-dihydroxycucurbitadienol.</text>
</comment>
<evidence type="ECO:0000256" key="3">
    <source>
        <dbReference type="ARBA" id="ARBA00022801"/>
    </source>
</evidence>
<name>A0AAV3RHR8_LITER</name>
<dbReference type="FunFam" id="3.40.50.1820:FF:000161">
    <property type="entry name" value="Epoxide hydrolase"/>
    <property type="match status" value="1"/>
</dbReference>
<comment type="caution">
    <text evidence="9">The sequence shown here is derived from an EMBL/GenBank/DDBJ whole genome shotgun (WGS) entry which is preliminary data.</text>
</comment>
<comment type="pathway">
    <text evidence="1">Secondary metabolite biosynthesis; terpenoid biosynthesis.</text>
</comment>
<comment type="catalytic activity">
    <reaction evidence="7">
        <text>(24S)-24,25-epoxycucurbitadienol + H2O = (24R)-24,25-dihydroxycucurbitadienol</text>
        <dbReference type="Rhea" id="RHEA:81855"/>
        <dbReference type="ChEBI" id="CHEBI:15377"/>
        <dbReference type="ChEBI" id="CHEBI:229949"/>
        <dbReference type="ChEBI" id="CHEBI:229950"/>
    </reaction>
    <physiologicalReaction direction="left-to-right" evidence="7">
        <dbReference type="Rhea" id="RHEA:81856"/>
    </physiologicalReaction>
</comment>
<dbReference type="GO" id="GO:0004301">
    <property type="term" value="F:epoxide hydrolase activity"/>
    <property type="evidence" value="ECO:0007669"/>
    <property type="project" value="UniProtKB-EC"/>
</dbReference>
<dbReference type="Pfam" id="PF00561">
    <property type="entry name" value="Abhydrolase_1"/>
    <property type="match status" value="1"/>
</dbReference>
<gene>
    <name evidence="9" type="ORF">LIER_41995</name>
</gene>
<evidence type="ECO:0000313" key="9">
    <source>
        <dbReference type="EMBL" id="GAA0175939.1"/>
    </source>
</evidence>
<evidence type="ECO:0000256" key="1">
    <source>
        <dbReference type="ARBA" id="ARBA00004721"/>
    </source>
</evidence>
<proteinExistence type="inferred from homology"/>
<keyword evidence="10" id="KW-1185">Reference proteome</keyword>
<evidence type="ECO:0000256" key="7">
    <source>
        <dbReference type="ARBA" id="ARBA00093212"/>
    </source>
</evidence>
<dbReference type="InterPro" id="IPR000073">
    <property type="entry name" value="AB_hydrolase_1"/>
</dbReference>